<keyword evidence="8" id="KW-0325">Glycoprotein</keyword>
<evidence type="ECO:0000313" key="11">
    <source>
        <dbReference type="EnsemblMetazoa" id="tetur08g02480.1"/>
    </source>
</evidence>
<evidence type="ECO:0000256" key="10">
    <source>
        <dbReference type="SAM" id="SignalP"/>
    </source>
</evidence>
<keyword evidence="10" id="KW-0732">Signal</keyword>
<evidence type="ECO:0000256" key="3">
    <source>
        <dbReference type="ARBA" id="ARBA00022737"/>
    </source>
</evidence>
<evidence type="ECO:0000256" key="5">
    <source>
        <dbReference type="ARBA" id="ARBA00023136"/>
    </source>
</evidence>
<evidence type="ECO:0000256" key="1">
    <source>
        <dbReference type="ARBA" id="ARBA00004167"/>
    </source>
</evidence>
<feature type="disulfide bond" evidence="9">
    <location>
        <begin position="44"/>
        <end position="56"/>
    </location>
</feature>
<reference evidence="11" key="2">
    <citation type="submission" date="2015-06" db="UniProtKB">
        <authorList>
            <consortium name="EnsemblMetazoa"/>
        </authorList>
    </citation>
    <scope>IDENTIFICATION</scope>
</reference>
<dbReference type="HOGENOM" id="CLU_085098_0_1_1"/>
<keyword evidence="4" id="KW-1133">Transmembrane helix</keyword>
<dbReference type="PANTHER" id="PTHR22722:SF14">
    <property type="entry name" value="MEGALIN, ISOFORM A"/>
    <property type="match status" value="1"/>
</dbReference>
<dbReference type="InterPro" id="IPR002172">
    <property type="entry name" value="LDrepeatLR_classA_rpt"/>
</dbReference>
<organism evidence="11 12">
    <name type="scientific">Tetranychus urticae</name>
    <name type="common">Two-spotted spider mite</name>
    <dbReference type="NCBI Taxonomy" id="32264"/>
    <lineage>
        <taxon>Eukaryota</taxon>
        <taxon>Metazoa</taxon>
        <taxon>Ecdysozoa</taxon>
        <taxon>Arthropoda</taxon>
        <taxon>Chelicerata</taxon>
        <taxon>Arachnida</taxon>
        <taxon>Acari</taxon>
        <taxon>Acariformes</taxon>
        <taxon>Trombidiformes</taxon>
        <taxon>Prostigmata</taxon>
        <taxon>Eleutherengona</taxon>
        <taxon>Raphignathae</taxon>
        <taxon>Tetranychoidea</taxon>
        <taxon>Tetranychidae</taxon>
        <taxon>Tetranychus</taxon>
    </lineage>
</organism>
<comment type="caution">
    <text evidence="9">Lacks conserved residue(s) required for the propagation of feature annotation.</text>
</comment>
<feature type="disulfide bond" evidence="9">
    <location>
        <begin position="130"/>
        <end position="148"/>
    </location>
</feature>
<accession>T1KB13</accession>
<dbReference type="PROSITE" id="PS51257">
    <property type="entry name" value="PROKAR_LIPOPROTEIN"/>
    <property type="match status" value="1"/>
</dbReference>
<dbReference type="eggNOG" id="KOG1215">
    <property type="taxonomic scope" value="Eukaryota"/>
</dbReference>
<evidence type="ECO:0000313" key="12">
    <source>
        <dbReference type="Proteomes" id="UP000015104"/>
    </source>
</evidence>
<feature type="disulfide bond" evidence="9">
    <location>
        <begin position="185"/>
        <end position="200"/>
    </location>
</feature>
<dbReference type="GO" id="GO:0043235">
    <property type="term" value="C:receptor complex"/>
    <property type="evidence" value="ECO:0007669"/>
    <property type="project" value="TreeGrafter"/>
</dbReference>
<dbReference type="Gene3D" id="4.10.400.10">
    <property type="entry name" value="Low-density Lipoprotein Receptor"/>
    <property type="match status" value="4"/>
</dbReference>
<evidence type="ECO:0000256" key="2">
    <source>
        <dbReference type="ARBA" id="ARBA00022692"/>
    </source>
</evidence>
<dbReference type="Proteomes" id="UP000015104">
    <property type="component" value="Unassembled WGS sequence"/>
</dbReference>
<protein>
    <recommendedName>
        <fullName evidence="13">EGF-like domain-containing protein</fullName>
    </recommendedName>
</protein>
<comment type="subcellular location">
    <subcellularLocation>
        <location evidence="1">Membrane</location>
        <topology evidence="1">Single-pass membrane protein</topology>
    </subcellularLocation>
</comment>
<evidence type="ECO:0008006" key="13">
    <source>
        <dbReference type="Google" id="ProtNLM"/>
    </source>
</evidence>
<dbReference type="GO" id="GO:0042562">
    <property type="term" value="F:hormone binding"/>
    <property type="evidence" value="ECO:0007669"/>
    <property type="project" value="TreeGrafter"/>
</dbReference>
<dbReference type="OrthoDB" id="6482518at2759"/>
<dbReference type="EMBL" id="CAEY01001943">
    <property type="status" value="NOT_ANNOTATED_CDS"/>
    <property type="molecule type" value="Genomic_DNA"/>
</dbReference>
<sequence>MWVKTIFGFLVTAHCCFLLSCTLQINDSHPENGSDELSITANYCGPKFLCHLTGHCVFYSWVCDNVSDCIGGEDEANCETNVCPEGYHRCNQTGQCVPYKWICEGSFMCPGHSGPLPCANYTCPLGKFKCTSGRCIPNYLICDGDPDCDDGSDETEQMCAIYCSSSTGKYLCAGGRKCISTMSQCDLIYDCPQMDDEYNCSID</sequence>
<dbReference type="Pfam" id="PF00057">
    <property type="entry name" value="Ldl_recept_a"/>
    <property type="match status" value="2"/>
</dbReference>
<dbReference type="OMA" id="DEINCHK"/>
<feature type="chain" id="PRO_5004580475" description="EGF-like domain-containing protein" evidence="10">
    <location>
        <begin position="29"/>
        <end position="203"/>
    </location>
</feature>
<feature type="signal peptide" evidence="10">
    <location>
        <begin position="1"/>
        <end position="28"/>
    </location>
</feature>
<dbReference type="SMART" id="SM00192">
    <property type="entry name" value="LDLa"/>
    <property type="match status" value="4"/>
</dbReference>
<feature type="disulfide bond" evidence="9">
    <location>
        <begin position="123"/>
        <end position="135"/>
    </location>
</feature>
<evidence type="ECO:0000256" key="4">
    <source>
        <dbReference type="ARBA" id="ARBA00022989"/>
    </source>
</evidence>
<dbReference type="PROSITE" id="PS50068">
    <property type="entry name" value="LDLRA_2"/>
    <property type="match status" value="3"/>
</dbReference>
<name>T1KB13_TETUR</name>
<reference evidence="12" key="1">
    <citation type="submission" date="2011-08" db="EMBL/GenBank/DDBJ databases">
        <authorList>
            <person name="Rombauts S."/>
        </authorList>
    </citation>
    <scope>NUCLEOTIDE SEQUENCE</scope>
    <source>
        <strain evidence="12">London</strain>
    </source>
</reference>
<evidence type="ECO:0000256" key="7">
    <source>
        <dbReference type="ARBA" id="ARBA00023170"/>
    </source>
</evidence>
<keyword evidence="5" id="KW-0472">Membrane</keyword>
<keyword evidence="2" id="KW-0812">Transmembrane</keyword>
<keyword evidence="12" id="KW-1185">Reference proteome</keyword>
<dbReference type="PRINTS" id="PR00261">
    <property type="entry name" value="LDLRECEPTOR"/>
</dbReference>
<keyword evidence="3" id="KW-0677">Repeat</keyword>
<dbReference type="InterPro" id="IPR023415">
    <property type="entry name" value="LDLR_class-A_CS"/>
</dbReference>
<dbReference type="InterPro" id="IPR051221">
    <property type="entry name" value="LDLR-related"/>
</dbReference>
<dbReference type="InterPro" id="IPR036055">
    <property type="entry name" value="LDL_receptor-like_sf"/>
</dbReference>
<dbReference type="STRING" id="32264.T1KB13"/>
<dbReference type="FunFam" id="4.10.400.10:FF:000005">
    <property type="entry name" value="low-density lipoprotein receptor-related protein 1B"/>
    <property type="match status" value="1"/>
</dbReference>
<gene>
    <name evidence="11" type="primary">107362694</name>
</gene>
<dbReference type="SUPFAM" id="SSF57424">
    <property type="entry name" value="LDL receptor-like module"/>
    <property type="match status" value="4"/>
</dbReference>
<dbReference type="GO" id="GO:0006898">
    <property type="term" value="P:receptor-mediated endocytosis"/>
    <property type="evidence" value="ECO:0007669"/>
    <property type="project" value="TreeGrafter"/>
</dbReference>
<evidence type="ECO:0000256" key="9">
    <source>
        <dbReference type="PROSITE-ProRule" id="PRU00124"/>
    </source>
</evidence>
<feature type="disulfide bond" evidence="9">
    <location>
        <begin position="63"/>
        <end position="78"/>
    </location>
</feature>
<keyword evidence="7" id="KW-0675">Receptor</keyword>
<dbReference type="PANTHER" id="PTHR22722">
    <property type="entry name" value="LOW-DENSITY LIPOPROTEIN RECEPTOR-RELATED PROTEIN 2-RELATED"/>
    <property type="match status" value="1"/>
</dbReference>
<keyword evidence="6 9" id="KW-1015">Disulfide bond</keyword>
<dbReference type="GO" id="GO:0016324">
    <property type="term" value="C:apical plasma membrane"/>
    <property type="evidence" value="ECO:0007669"/>
    <property type="project" value="TreeGrafter"/>
</dbReference>
<dbReference type="KEGG" id="tut:107362694"/>
<dbReference type="CDD" id="cd00112">
    <property type="entry name" value="LDLa"/>
    <property type="match status" value="1"/>
</dbReference>
<dbReference type="EnsemblMetazoa" id="tetur08g02480.1">
    <property type="protein sequence ID" value="tetur08g02480.1"/>
    <property type="gene ID" value="tetur08g02480"/>
</dbReference>
<dbReference type="AlphaFoldDB" id="T1KB13"/>
<proteinExistence type="predicted"/>
<evidence type="ECO:0000256" key="6">
    <source>
        <dbReference type="ARBA" id="ARBA00023157"/>
    </source>
</evidence>
<evidence type="ECO:0000256" key="8">
    <source>
        <dbReference type="ARBA" id="ARBA00023180"/>
    </source>
</evidence>
<dbReference type="PROSITE" id="PS01209">
    <property type="entry name" value="LDLRA_1"/>
    <property type="match status" value="2"/>
</dbReference>